<dbReference type="CDD" id="cd11614">
    <property type="entry name" value="SAF_CpaB_FlgA_like"/>
    <property type="match status" value="1"/>
</dbReference>
<evidence type="ECO:0000259" key="2">
    <source>
        <dbReference type="SMART" id="SM00858"/>
    </source>
</evidence>
<dbReference type="EMBL" id="CAFBAA010000004">
    <property type="protein sequence ID" value="CAB4841092.1"/>
    <property type="molecule type" value="Genomic_DNA"/>
</dbReference>
<dbReference type="SMART" id="SM00858">
    <property type="entry name" value="SAF"/>
    <property type="match status" value="1"/>
</dbReference>
<dbReference type="EMBL" id="CAEZXN010000003">
    <property type="protein sequence ID" value="CAB4685781.1"/>
    <property type="molecule type" value="Genomic_DNA"/>
</dbReference>
<protein>
    <submittedName>
        <fullName evidence="5">Unannotated protein</fullName>
    </submittedName>
</protein>
<evidence type="ECO:0000313" key="3">
    <source>
        <dbReference type="EMBL" id="CAB4666671.1"/>
    </source>
</evidence>
<feature type="domain" description="SAF" evidence="2">
    <location>
        <begin position="81"/>
        <end position="143"/>
    </location>
</feature>
<evidence type="ECO:0000256" key="1">
    <source>
        <dbReference type="SAM" id="Phobius"/>
    </source>
</evidence>
<proteinExistence type="predicted"/>
<evidence type="ECO:0000313" key="4">
    <source>
        <dbReference type="EMBL" id="CAB4685781.1"/>
    </source>
</evidence>
<keyword evidence="1" id="KW-1133">Transmembrane helix</keyword>
<name>A0A6J7B6V4_9ZZZZ</name>
<dbReference type="EMBL" id="CAEZXB010000002">
    <property type="protein sequence ID" value="CAB4666671.1"/>
    <property type="molecule type" value="Genomic_DNA"/>
</dbReference>
<gene>
    <name evidence="3" type="ORF">UFOPK2342_00171</name>
    <name evidence="4" type="ORF">UFOPK2423_00249</name>
    <name evidence="5" type="ORF">UFOPK3266_00307</name>
    <name evidence="6" type="ORF">UFOPK4367_00128</name>
</gene>
<dbReference type="InterPro" id="IPR013974">
    <property type="entry name" value="SAF"/>
</dbReference>
<organism evidence="5">
    <name type="scientific">freshwater metagenome</name>
    <dbReference type="NCBI Taxonomy" id="449393"/>
    <lineage>
        <taxon>unclassified sequences</taxon>
        <taxon>metagenomes</taxon>
        <taxon>ecological metagenomes</taxon>
    </lineage>
</organism>
<reference evidence="5" key="1">
    <citation type="submission" date="2020-05" db="EMBL/GenBank/DDBJ databases">
        <authorList>
            <person name="Chiriac C."/>
            <person name="Salcher M."/>
            <person name="Ghai R."/>
            <person name="Kavagutti S V."/>
        </authorList>
    </citation>
    <scope>NUCLEOTIDE SEQUENCE</scope>
</reference>
<sequence length="239" mass="25849">MVLLGSGNSPLFNIRHLAHLVSTLFSGGGYRSEPAEEMQKSAGMKIRSLPRPSLFALRSAMISIALLLIALVVIQRVEHRVTVWTLTHDLAAGTSLRAEDLSKSSVTLNAQAAHYLDARTDPKNWIALQDLFAGEILSARSVNKSDDNVIRRIVSISVEENHLPAHLVRGEKIDLYVTPMGSQNDILGAPERVAEALVVLGTNIQGVHTGVALSVLDQQVSSIVEAAQRGHLDVVGYPK</sequence>
<keyword evidence="1" id="KW-0472">Membrane</keyword>
<dbReference type="EMBL" id="CAFBRC010000005">
    <property type="protein sequence ID" value="CAB5071400.1"/>
    <property type="molecule type" value="Genomic_DNA"/>
</dbReference>
<evidence type="ECO:0000313" key="5">
    <source>
        <dbReference type="EMBL" id="CAB4841092.1"/>
    </source>
</evidence>
<feature type="transmembrane region" description="Helical" evidence="1">
    <location>
        <begin position="54"/>
        <end position="74"/>
    </location>
</feature>
<accession>A0A6J7B6V4</accession>
<evidence type="ECO:0000313" key="6">
    <source>
        <dbReference type="EMBL" id="CAB5071400.1"/>
    </source>
</evidence>
<keyword evidence="1" id="KW-0812">Transmembrane</keyword>
<dbReference type="AlphaFoldDB" id="A0A6J7B6V4"/>
<dbReference type="Pfam" id="PF08666">
    <property type="entry name" value="SAF"/>
    <property type="match status" value="1"/>
</dbReference>